<dbReference type="Pfam" id="PF13966">
    <property type="entry name" value="zf-RVT"/>
    <property type="match status" value="1"/>
</dbReference>
<reference evidence="2 3" key="1">
    <citation type="journal article" date="2018" name="PLoS Genet.">
        <title>Population sequencing reveals clonal diversity and ancestral inbreeding in the grapevine cultivar Chardonnay.</title>
        <authorList>
            <person name="Roach M.J."/>
            <person name="Johnson D.L."/>
            <person name="Bohlmann J."/>
            <person name="van Vuuren H.J."/>
            <person name="Jones S.J."/>
            <person name="Pretorius I.S."/>
            <person name="Schmidt S.A."/>
            <person name="Borneman A.R."/>
        </authorList>
    </citation>
    <scope>NUCLEOTIDE SEQUENCE [LARGE SCALE GENOMIC DNA]</scope>
    <source>
        <strain evidence="3">cv. Chardonnay</strain>
        <tissue evidence="2">Leaf</tissue>
    </source>
</reference>
<dbReference type="EMBL" id="QGNW01000045">
    <property type="protein sequence ID" value="RVX07569.1"/>
    <property type="molecule type" value="Genomic_DNA"/>
</dbReference>
<organism evidence="2 3">
    <name type="scientific">Vitis vinifera</name>
    <name type="common">Grape</name>
    <dbReference type="NCBI Taxonomy" id="29760"/>
    <lineage>
        <taxon>Eukaryota</taxon>
        <taxon>Viridiplantae</taxon>
        <taxon>Streptophyta</taxon>
        <taxon>Embryophyta</taxon>
        <taxon>Tracheophyta</taxon>
        <taxon>Spermatophyta</taxon>
        <taxon>Magnoliopsida</taxon>
        <taxon>eudicotyledons</taxon>
        <taxon>Gunneridae</taxon>
        <taxon>Pentapetalae</taxon>
        <taxon>rosids</taxon>
        <taxon>Vitales</taxon>
        <taxon>Vitaceae</taxon>
        <taxon>Viteae</taxon>
        <taxon>Vitis</taxon>
    </lineage>
</organism>
<feature type="domain" description="Reverse transcriptase zinc-binding" evidence="1">
    <location>
        <begin position="221"/>
        <end position="310"/>
    </location>
</feature>
<accession>A0A438JF40</accession>
<evidence type="ECO:0000313" key="2">
    <source>
        <dbReference type="EMBL" id="RVX07569.1"/>
    </source>
</evidence>
<gene>
    <name evidence="2" type="ORF">CK203_025204</name>
</gene>
<proteinExistence type="predicted"/>
<dbReference type="PANTHER" id="PTHR33116:SF78">
    <property type="entry name" value="OS12G0587133 PROTEIN"/>
    <property type="match status" value="1"/>
</dbReference>
<evidence type="ECO:0000259" key="1">
    <source>
        <dbReference type="Pfam" id="PF13966"/>
    </source>
</evidence>
<name>A0A438JF40_VITVI</name>
<dbReference type="PANTHER" id="PTHR33116">
    <property type="entry name" value="REVERSE TRANSCRIPTASE ZINC-BINDING DOMAIN-CONTAINING PROTEIN-RELATED-RELATED"/>
    <property type="match status" value="1"/>
</dbReference>
<comment type="caution">
    <text evidence="2">The sequence shown here is derived from an EMBL/GenBank/DDBJ whole genome shotgun (WGS) entry which is preliminary data.</text>
</comment>
<protein>
    <recommendedName>
        <fullName evidence="1">Reverse transcriptase zinc-binding domain-containing protein</fullName>
    </recommendedName>
</protein>
<dbReference type="AlphaFoldDB" id="A0A438JF40"/>
<sequence>MRGCLSSASFAILINGNAKGWVKAYKDLRQGDPLSPFLFTLVANVLSRLIVRAEERASFEELHSLKLILLVFGRLSRLRINLNKSILSGINISQDQTARLASLLECAVSDWPLSYLGLPLGGNPNSLFFWDPMLDKVSRRLDGWKKAFLSLGGKITLIQSCSGEGKRDHLVNWDMVCKPKKFSGLGFGKISLRNQTLLGKWLWRFLKEGAKAWIPSSSRIFSVTSFFSALASVSNSIPFYPAIFLWNSKVPSKVRAFEWSVAHKKVNTNDMMQLRRPIKALNPNWCILCRKSEEMIDHLFLHCPITLGLWHIIFSQVGMEWVKPSSICNMLVISFKCFGNSIRGKTL</sequence>
<dbReference type="InterPro" id="IPR026960">
    <property type="entry name" value="RVT-Znf"/>
</dbReference>
<dbReference type="Proteomes" id="UP000288805">
    <property type="component" value="Unassembled WGS sequence"/>
</dbReference>
<evidence type="ECO:0000313" key="3">
    <source>
        <dbReference type="Proteomes" id="UP000288805"/>
    </source>
</evidence>